<evidence type="ECO:0000313" key="1">
    <source>
        <dbReference type="EMBL" id="MBC8570839.1"/>
    </source>
</evidence>
<keyword evidence="2" id="KW-1185">Reference proteome</keyword>
<dbReference type="RefSeq" id="WP_262397932.1">
    <property type="nucleotide sequence ID" value="NZ_JACRTC010000005.1"/>
</dbReference>
<comment type="caution">
    <text evidence="1">The sequence shown here is derived from an EMBL/GenBank/DDBJ whole genome shotgun (WGS) entry which is preliminary data.</text>
</comment>
<sequence length="171" mass="19863">MDYENMEALPREKLLELVSIYAKNWLAMDGLWFQAAERQFGMDVAMDHDEEVWRRFTQIEANRIKAFLGLPDRAGLEGLEKALSFRLYACLNKDSIEIEGNTLLYRVHSCRVQDARSRKRMLFHPCKRVGVVEYDGFARVIDDRITAEAVSCYPDITDESCACVWKFTLKP</sequence>
<name>A0A926I791_9FIRM</name>
<reference evidence="1" key="1">
    <citation type="submission" date="2020-08" db="EMBL/GenBank/DDBJ databases">
        <title>Genome public.</title>
        <authorList>
            <person name="Liu C."/>
            <person name="Sun Q."/>
        </authorList>
    </citation>
    <scope>NUCLEOTIDE SEQUENCE</scope>
    <source>
        <strain evidence="1">NSJ-54</strain>
    </source>
</reference>
<dbReference type="EMBL" id="JACRTC010000005">
    <property type="protein sequence ID" value="MBC8570839.1"/>
    <property type="molecule type" value="Genomic_DNA"/>
</dbReference>
<gene>
    <name evidence="1" type="ORF">H8709_08365</name>
</gene>
<accession>A0A926I791</accession>
<protein>
    <submittedName>
        <fullName evidence="1">Uncharacterized protein</fullName>
    </submittedName>
</protein>
<dbReference type="Proteomes" id="UP000660861">
    <property type="component" value="Unassembled WGS sequence"/>
</dbReference>
<organism evidence="1 2">
    <name type="scientific">Zongyangia hominis</name>
    <dbReference type="NCBI Taxonomy" id="2763677"/>
    <lineage>
        <taxon>Bacteria</taxon>
        <taxon>Bacillati</taxon>
        <taxon>Bacillota</taxon>
        <taxon>Clostridia</taxon>
        <taxon>Eubacteriales</taxon>
        <taxon>Oscillospiraceae</taxon>
        <taxon>Zongyangia</taxon>
    </lineage>
</organism>
<evidence type="ECO:0000313" key="2">
    <source>
        <dbReference type="Proteomes" id="UP000660861"/>
    </source>
</evidence>
<proteinExistence type="predicted"/>
<dbReference type="Pfam" id="PF19620">
    <property type="entry name" value="DUF6125"/>
    <property type="match status" value="1"/>
</dbReference>
<dbReference type="AlphaFoldDB" id="A0A926I791"/>